<dbReference type="EMBL" id="CP058604">
    <property type="protein sequence ID" value="QLG70180.1"/>
    <property type="molecule type" value="Genomic_DNA"/>
</dbReference>
<dbReference type="Proteomes" id="UP000509704">
    <property type="component" value="Chromosome 1"/>
</dbReference>
<dbReference type="OrthoDB" id="5592486at2759"/>
<dbReference type="AlphaFoldDB" id="A0A7H9AV62"/>
<evidence type="ECO:0000256" key="1">
    <source>
        <dbReference type="SAM" id="MobiDB-lite"/>
    </source>
</evidence>
<dbReference type="Gene3D" id="3.40.50.1820">
    <property type="entry name" value="alpha/beta hydrolase"/>
    <property type="match status" value="1"/>
</dbReference>
<organism evidence="2 3">
    <name type="scientific">Zygotorulaspora mrakii</name>
    <name type="common">Zygosaccharomyces mrakii</name>
    <dbReference type="NCBI Taxonomy" id="42260"/>
    <lineage>
        <taxon>Eukaryota</taxon>
        <taxon>Fungi</taxon>
        <taxon>Dikarya</taxon>
        <taxon>Ascomycota</taxon>
        <taxon>Saccharomycotina</taxon>
        <taxon>Saccharomycetes</taxon>
        <taxon>Saccharomycetales</taxon>
        <taxon>Saccharomycetaceae</taxon>
        <taxon>Zygotorulaspora</taxon>
    </lineage>
</organism>
<proteinExistence type="predicted"/>
<gene>
    <name evidence="2" type="ORF">HG535_0A01190</name>
</gene>
<sequence length="395" mass="44815">MLKNGSEEREYKSEAPSLSSLSSKYNDPTVLSFNQSYRSFCSSYSNTTALLISSVPLREKFRAPKNPIVLCHGLSGFDKLILIPSLTQLTKLLYNHLQGLNRESFIVDHSNSEELGNRGILEVEYWIGVKERLEQKGCTVITASVPSFGSIEERATILNAFLETETQKLKQTASKGQVYNTSEESTDETFEKDDRIRLNLIAHSMGGLDCRYLISKIPDKSYQVLSLTTISTAHRGSEMADYVVNLSEDLRKLIAFEAPVILLPPCFYELTTEYMKYFNERVLNEPAVSYYSYGSFFKPKWHNAFYTSWKIIDNSSNGNPNDGLVSVQSSKWGQYQGTLANVDHLDLINWRNKIRRDIGKLLENTNHSLEQKVKPDIDILNFYLAIADNLASKGF</sequence>
<protein>
    <recommendedName>
        <fullName evidence="4">DUF676 domain-containing protein</fullName>
    </recommendedName>
</protein>
<reference evidence="2 3" key="1">
    <citation type="submission" date="2020-07" db="EMBL/GenBank/DDBJ databases">
        <title>The yeast mating-type switching endonuclease HO is a domesticated member of an unorthodox homing genetic element family.</title>
        <authorList>
            <person name="Coughlan A.Y."/>
            <person name="Lombardi L."/>
            <person name="Braun-Galleani S."/>
            <person name="Martos A.R."/>
            <person name="Galeote V."/>
            <person name="Bigey F."/>
            <person name="Dequin S."/>
            <person name="Byrne K.P."/>
            <person name="Wolfe K.H."/>
        </authorList>
    </citation>
    <scope>NUCLEOTIDE SEQUENCE [LARGE SCALE GENOMIC DNA]</scope>
    <source>
        <strain evidence="2 3">NRRL Y-6702</strain>
    </source>
</reference>
<dbReference type="GeneID" id="59233816"/>
<keyword evidence="3" id="KW-1185">Reference proteome</keyword>
<dbReference type="SUPFAM" id="SSF53474">
    <property type="entry name" value="alpha/beta-Hydrolases"/>
    <property type="match status" value="1"/>
</dbReference>
<evidence type="ECO:0000313" key="3">
    <source>
        <dbReference type="Proteomes" id="UP000509704"/>
    </source>
</evidence>
<evidence type="ECO:0000313" key="2">
    <source>
        <dbReference type="EMBL" id="QLG70180.1"/>
    </source>
</evidence>
<name>A0A7H9AV62_ZYGMR</name>
<dbReference type="PANTHER" id="PTHR11440">
    <property type="entry name" value="LECITHIN-CHOLESTEROL ACYLTRANSFERASE-RELATED"/>
    <property type="match status" value="1"/>
</dbReference>
<accession>A0A7H9AV62</accession>
<feature type="region of interest" description="Disordered" evidence="1">
    <location>
        <begin position="1"/>
        <end position="22"/>
    </location>
</feature>
<dbReference type="KEGG" id="zmk:HG535_0A01190"/>
<dbReference type="InterPro" id="IPR029058">
    <property type="entry name" value="AB_hydrolase_fold"/>
</dbReference>
<evidence type="ECO:0008006" key="4">
    <source>
        <dbReference type="Google" id="ProtNLM"/>
    </source>
</evidence>
<dbReference type="RefSeq" id="XP_037141908.1">
    <property type="nucleotide sequence ID" value="XM_037286013.1"/>
</dbReference>
<feature type="compositionally biased region" description="Basic and acidic residues" evidence="1">
    <location>
        <begin position="1"/>
        <end position="13"/>
    </location>
</feature>